<evidence type="ECO:0000256" key="2">
    <source>
        <dbReference type="ARBA" id="ARBA00022448"/>
    </source>
</evidence>
<feature type="domain" description="Major facilitator superfamily associated" evidence="9">
    <location>
        <begin position="6"/>
        <end position="361"/>
    </location>
</feature>
<keyword evidence="6 8" id="KW-1133">Transmembrane helix</keyword>
<accession>A0AAW9A9E2</accession>
<keyword evidence="2" id="KW-0813">Transport</keyword>
<feature type="transmembrane region" description="Helical" evidence="8">
    <location>
        <begin position="71"/>
        <end position="87"/>
    </location>
</feature>
<feature type="transmembrane region" description="Helical" evidence="8">
    <location>
        <begin position="268"/>
        <end position="288"/>
    </location>
</feature>
<keyword evidence="7 8" id="KW-0472">Membrane</keyword>
<evidence type="ECO:0000256" key="8">
    <source>
        <dbReference type="SAM" id="Phobius"/>
    </source>
</evidence>
<dbReference type="GO" id="GO:0030395">
    <property type="term" value="F:lactose binding"/>
    <property type="evidence" value="ECO:0007669"/>
    <property type="project" value="TreeGrafter"/>
</dbReference>
<feature type="transmembrane region" description="Helical" evidence="8">
    <location>
        <begin position="331"/>
        <end position="353"/>
    </location>
</feature>
<evidence type="ECO:0000256" key="4">
    <source>
        <dbReference type="ARBA" id="ARBA00022519"/>
    </source>
</evidence>
<evidence type="ECO:0000256" key="3">
    <source>
        <dbReference type="ARBA" id="ARBA00022475"/>
    </source>
</evidence>
<proteinExistence type="predicted"/>
<feature type="transmembrane region" description="Helical" evidence="8">
    <location>
        <begin position="93"/>
        <end position="113"/>
    </location>
</feature>
<dbReference type="InterPro" id="IPR036259">
    <property type="entry name" value="MFS_trans_sf"/>
</dbReference>
<evidence type="ECO:0000313" key="11">
    <source>
        <dbReference type="Proteomes" id="UP001271648"/>
    </source>
</evidence>
<feature type="transmembrane region" description="Helical" evidence="8">
    <location>
        <begin position="359"/>
        <end position="378"/>
    </location>
</feature>
<feature type="transmembrane region" description="Helical" evidence="8">
    <location>
        <begin position="159"/>
        <end position="178"/>
    </location>
</feature>
<feature type="transmembrane region" description="Helical" evidence="8">
    <location>
        <begin position="300"/>
        <end position="319"/>
    </location>
</feature>
<evidence type="ECO:0000313" key="10">
    <source>
        <dbReference type="EMBL" id="MDW0118037.1"/>
    </source>
</evidence>
<feature type="transmembrane region" description="Helical" evidence="8">
    <location>
        <begin position="37"/>
        <end position="59"/>
    </location>
</feature>
<dbReference type="InterPro" id="IPR024989">
    <property type="entry name" value="MFS_assoc_dom"/>
</dbReference>
<evidence type="ECO:0000256" key="6">
    <source>
        <dbReference type="ARBA" id="ARBA00022989"/>
    </source>
</evidence>
<feature type="transmembrane region" description="Helical" evidence="8">
    <location>
        <begin position="134"/>
        <end position="153"/>
    </location>
</feature>
<evidence type="ECO:0000259" key="9">
    <source>
        <dbReference type="Pfam" id="PF12832"/>
    </source>
</evidence>
<dbReference type="PANTHER" id="PTHR23522:SF10">
    <property type="entry name" value="3-PHENYLPROPIONIC ACID TRANSPORTER-RELATED"/>
    <property type="match status" value="1"/>
</dbReference>
<reference evidence="10 11" key="1">
    <citation type="submission" date="2023-06" db="EMBL/GenBank/DDBJ databases">
        <title>Sporosarcina sp. nov., isolated from Korean traditional fermented seafood 'Jeotgal'.</title>
        <authorList>
            <person name="Yang A.I."/>
            <person name="Shin N.-R."/>
        </authorList>
    </citation>
    <scope>NUCLEOTIDE SEQUENCE [LARGE SCALE GENOMIC DNA]</scope>
    <source>
        <strain evidence="10 11">KCTC43456</strain>
    </source>
</reference>
<comment type="subcellular location">
    <subcellularLocation>
        <location evidence="1">Cell inner membrane</location>
        <topology evidence="1">Multi-pass membrane protein</topology>
    </subcellularLocation>
</comment>
<dbReference type="AlphaFoldDB" id="A0AAW9A9E2"/>
<dbReference type="PANTHER" id="PTHR23522">
    <property type="entry name" value="BLL5896 PROTEIN"/>
    <property type="match status" value="1"/>
</dbReference>
<dbReference type="RefSeq" id="WP_283733807.1">
    <property type="nucleotide sequence ID" value="NZ_CP125968.1"/>
</dbReference>
<keyword evidence="11" id="KW-1185">Reference proteome</keyword>
<dbReference type="EMBL" id="JAUBDJ010000009">
    <property type="protein sequence ID" value="MDW0118037.1"/>
    <property type="molecule type" value="Genomic_DNA"/>
</dbReference>
<evidence type="ECO:0000256" key="5">
    <source>
        <dbReference type="ARBA" id="ARBA00022692"/>
    </source>
</evidence>
<evidence type="ECO:0000256" key="1">
    <source>
        <dbReference type="ARBA" id="ARBA00004429"/>
    </source>
</evidence>
<name>A0AAW9A9E2_9BACL</name>
<comment type="caution">
    <text evidence="10">The sequence shown here is derived from an EMBL/GenBank/DDBJ whole genome shotgun (WGS) entry which is preliminary data.</text>
</comment>
<dbReference type="GO" id="GO:0015528">
    <property type="term" value="F:lactose:proton symporter activity"/>
    <property type="evidence" value="ECO:0007669"/>
    <property type="project" value="TreeGrafter"/>
</dbReference>
<feature type="transmembrane region" description="Helical" evidence="8">
    <location>
        <begin position="199"/>
        <end position="219"/>
    </location>
</feature>
<dbReference type="PIRSF" id="PIRSF004925">
    <property type="entry name" value="HcaT"/>
    <property type="match status" value="1"/>
</dbReference>
<dbReference type="Proteomes" id="UP001271648">
    <property type="component" value="Unassembled WGS sequence"/>
</dbReference>
<dbReference type="GO" id="GO:0005886">
    <property type="term" value="C:plasma membrane"/>
    <property type="evidence" value="ECO:0007669"/>
    <property type="project" value="UniProtKB-SubCell"/>
</dbReference>
<dbReference type="Pfam" id="PF12832">
    <property type="entry name" value="MFS_1_like"/>
    <property type="match status" value="1"/>
</dbReference>
<keyword evidence="3" id="KW-1003">Cell membrane</keyword>
<keyword evidence="5 8" id="KW-0812">Transmembrane</keyword>
<feature type="transmembrane region" description="Helical" evidence="8">
    <location>
        <begin position="7"/>
        <end position="25"/>
    </location>
</feature>
<evidence type="ECO:0000256" key="7">
    <source>
        <dbReference type="ARBA" id="ARBA00023136"/>
    </source>
</evidence>
<dbReference type="SUPFAM" id="SSF103473">
    <property type="entry name" value="MFS general substrate transporter"/>
    <property type="match status" value="1"/>
</dbReference>
<organism evidence="10 11">
    <name type="scientific">Sporosarcina thermotolerans</name>
    <dbReference type="NCBI Taxonomy" id="633404"/>
    <lineage>
        <taxon>Bacteria</taxon>
        <taxon>Bacillati</taxon>
        <taxon>Bacillota</taxon>
        <taxon>Bacilli</taxon>
        <taxon>Bacillales</taxon>
        <taxon>Caryophanaceae</taxon>
        <taxon>Sporosarcina</taxon>
    </lineage>
</organism>
<sequence length="384" mass="42418">MNNQRWLSISFLTFFFTWGIFLPYWTGWLTIEKGLSVPAASIIMGVGMIARSFSNFLVFPYLTARSSYIQVIKWTSILSLLLAILYIPDSPYIVLFIITVLFSAVYPIILPAVESGASVLMQKERVHYGKSRSFGSIGYTAALLIVGAATAIWNEQAILYLMIIGLGIAVVFFSRPAPGILQSIPNREKSSVQKTGVKTLFATRGFLVVMVLAILLQGAHASYYNYGFIYLDDLNINGFYIGIILNIAVLFEILFFTQADRLLSKVRISTMFLIAAIGSTVRWVLVFLVPTASMFIGTQMLHAASFGIAHYAFIQYISVKLPHSQIASAQGFYAAFAMSLSTAILTFPAGFLYEISPGTAFLGMTVCSVPAIIIVLMTRKKFAY</sequence>
<gene>
    <name evidence="10" type="ORF">QTL97_13915</name>
</gene>
<dbReference type="InterPro" id="IPR026032">
    <property type="entry name" value="HcaT-like"/>
</dbReference>
<feature type="transmembrane region" description="Helical" evidence="8">
    <location>
        <begin position="239"/>
        <end position="256"/>
    </location>
</feature>
<protein>
    <submittedName>
        <fullName evidence="10">MFS transporter</fullName>
    </submittedName>
</protein>
<keyword evidence="4" id="KW-0997">Cell inner membrane</keyword>
<dbReference type="Gene3D" id="1.20.1250.20">
    <property type="entry name" value="MFS general substrate transporter like domains"/>
    <property type="match status" value="2"/>
</dbReference>